<evidence type="ECO:0000256" key="1">
    <source>
        <dbReference type="SAM" id="MobiDB-lite"/>
    </source>
</evidence>
<evidence type="ECO:0000313" key="2">
    <source>
        <dbReference type="EMBL" id="CAI2161677.1"/>
    </source>
</evidence>
<dbReference type="AlphaFoldDB" id="A0A9W4WKZ4"/>
<gene>
    <name evidence="2" type="ORF">FWILDA_LOCUS170</name>
</gene>
<keyword evidence="3" id="KW-1185">Reference proteome</keyword>
<dbReference type="Proteomes" id="UP001153678">
    <property type="component" value="Unassembled WGS sequence"/>
</dbReference>
<feature type="region of interest" description="Disordered" evidence="1">
    <location>
        <begin position="19"/>
        <end position="46"/>
    </location>
</feature>
<comment type="caution">
    <text evidence="2">The sequence shown here is derived from an EMBL/GenBank/DDBJ whole genome shotgun (WGS) entry which is preliminary data.</text>
</comment>
<reference evidence="2" key="1">
    <citation type="submission" date="2022-08" db="EMBL/GenBank/DDBJ databases">
        <authorList>
            <person name="Kallberg Y."/>
            <person name="Tangrot J."/>
            <person name="Rosling A."/>
        </authorList>
    </citation>
    <scope>NUCLEOTIDE SEQUENCE</scope>
    <source>
        <strain evidence="2">Wild A</strain>
    </source>
</reference>
<evidence type="ECO:0000313" key="3">
    <source>
        <dbReference type="Proteomes" id="UP001153678"/>
    </source>
</evidence>
<accession>A0A9W4WKZ4</accession>
<proteinExistence type="predicted"/>
<organism evidence="2 3">
    <name type="scientific">Funneliformis geosporum</name>
    <dbReference type="NCBI Taxonomy" id="1117311"/>
    <lineage>
        <taxon>Eukaryota</taxon>
        <taxon>Fungi</taxon>
        <taxon>Fungi incertae sedis</taxon>
        <taxon>Mucoromycota</taxon>
        <taxon>Glomeromycotina</taxon>
        <taxon>Glomeromycetes</taxon>
        <taxon>Glomerales</taxon>
        <taxon>Glomeraceae</taxon>
        <taxon>Funneliformis</taxon>
    </lineage>
</organism>
<dbReference type="OrthoDB" id="529205at2759"/>
<sequence>MSNDPEVVKQEKEKVIKKEKKSTIKSAPGWSEQLASESEAAVKAERDHSVTIEDLQKHSINIIEEHHGVTREQSQQEK</sequence>
<name>A0A9W4WKZ4_9GLOM</name>
<protein>
    <submittedName>
        <fullName evidence="2">14035_t:CDS:1</fullName>
    </submittedName>
</protein>
<dbReference type="EMBL" id="CAMKVN010000010">
    <property type="protein sequence ID" value="CAI2161677.1"/>
    <property type="molecule type" value="Genomic_DNA"/>
</dbReference>